<feature type="region of interest" description="Disordered" evidence="9">
    <location>
        <begin position="1"/>
        <end position="58"/>
    </location>
</feature>
<dbReference type="Pfam" id="PF00005">
    <property type="entry name" value="ABC_tran"/>
    <property type="match status" value="1"/>
</dbReference>
<keyword evidence="4 10" id="KW-0812">Transmembrane</keyword>
<evidence type="ECO:0000313" key="13">
    <source>
        <dbReference type="EMBL" id="SFB27471.1"/>
    </source>
</evidence>
<dbReference type="SUPFAM" id="SSF52540">
    <property type="entry name" value="P-loop containing nucleoside triphosphate hydrolases"/>
    <property type="match status" value="1"/>
</dbReference>
<dbReference type="GO" id="GO:0034040">
    <property type="term" value="F:ATPase-coupled lipid transmembrane transporter activity"/>
    <property type="evidence" value="ECO:0007669"/>
    <property type="project" value="TreeGrafter"/>
</dbReference>
<feature type="compositionally biased region" description="Basic and acidic residues" evidence="9">
    <location>
        <begin position="1"/>
        <end position="28"/>
    </location>
</feature>
<evidence type="ECO:0000256" key="4">
    <source>
        <dbReference type="ARBA" id="ARBA00022692"/>
    </source>
</evidence>
<dbReference type="GO" id="GO:0016887">
    <property type="term" value="F:ATP hydrolysis activity"/>
    <property type="evidence" value="ECO:0007669"/>
    <property type="project" value="InterPro"/>
</dbReference>
<organism evidence="13 14">
    <name type="scientific">Cellulomonas marina</name>
    <dbReference type="NCBI Taxonomy" id="988821"/>
    <lineage>
        <taxon>Bacteria</taxon>
        <taxon>Bacillati</taxon>
        <taxon>Actinomycetota</taxon>
        <taxon>Actinomycetes</taxon>
        <taxon>Micrococcales</taxon>
        <taxon>Cellulomonadaceae</taxon>
        <taxon>Cellulomonas</taxon>
    </lineage>
</organism>
<feature type="domain" description="ABC transporter" evidence="11">
    <location>
        <begin position="401"/>
        <end position="643"/>
    </location>
</feature>
<evidence type="ECO:0000256" key="5">
    <source>
        <dbReference type="ARBA" id="ARBA00022741"/>
    </source>
</evidence>
<evidence type="ECO:0000256" key="9">
    <source>
        <dbReference type="SAM" id="MobiDB-lite"/>
    </source>
</evidence>
<dbReference type="Gene3D" id="3.40.50.300">
    <property type="entry name" value="P-loop containing nucleotide triphosphate hydrolases"/>
    <property type="match status" value="1"/>
</dbReference>
<protein>
    <submittedName>
        <fullName evidence="13">ABC-type multidrug transport system, ATPase and permease component</fullName>
    </submittedName>
</protein>
<evidence type="ECO:0000259" key="11">
    <source>
        <dbReference type="PROSITE" id="PS50893"/>
    </source>
</evidence>
<evidence type="ECO:0000259" key="12">
    <source>
        <dbReference type="PROSITE" id="PS50929"/>
    </source>
</evidence>
<dbReference type="GO" id="GO:0005886">
    <property type="term" value="C:plasma membrane"/>
    <property type="evidence" value="ECO:0007669"/>
    <property type="project" value="UniProtKB-SubCell"/>
</dbReference>
<evidence type="ECO:0000256" key="3">
    <source>
        <dbReference type="ARBA" id="ARBA00022475"/>
    </source>
</evidence>
<evidence type="ECO:0000256" key="6">
    <source>
        <dbReference type="ARBA" id="ARBA00022840"/>
    </source>
</evidence>
<keyword evidence="2" id="KW-0813">Transport</keyword>
<dbReference type="Pfam" id="PF00664">
    <property type="entry name" value="ABC_membrane"/>
    <property type="match status" value="1"/>
</dbReference>
<name>A0A1I0ZPP9_9CELL</name>
<dbReference type="SMART" id="SM00382">
    <property type="entry name" value="AAA"/>
    <property type="match status" value="1"/>
</dbReference>
<dbReference type="PANTHER" id="PTHR24221:SF654">
    <property type="entry name" value="ATP-BINDING CASSETTE SUB-FAMILY B MEMBER 6"/>
    <property type="match status" value="1"/>
</dbReference>
<dbReference type="GO" id="GO:0140359">
    <property type="term" value="F:ABC-type transporter activity"/>
    <property type="evidence" value="ECO:0007669"/>
    <property type="project" value="InterPro"/>
</dbReference>
<feature type="compositionally biased region" description="Basic and acidic residues" evidence="9">
    <location>
        <begin position="647"/>
        <end position="661"/>
    </location>
</feature>
<reference evidence="13 14" key="1">
    <citation type="submission" date="2016-10" db="EMBL/GenBank/DDBJ databases">
        <authorList>
            <person name="de Groot N.N."/>
        </authorList>
    </citation>
    <scope>NUCLEOTIDE SEQUENCE [LARGE SCALE GENOMIC DNA]</scope>
    <source>
        <strain evidence="13 14">CGMCC 4.6945</strain>
    </source>
</reference>
<dbReference type="InterPro" id="IPR027417">
    <property type="entry name" value="P-loop_NTPase"/>
</dbReference>
<dbReference type="STRING" id="988821.SAMN05421867_11232"/>
<dbReference type="AlphaFoldDB" id="A0A1I0ZPP9"/>
<evidence type="ECO:0000313" key="14">
    <source>
        <dbReference type="Proteomes" id="UP000199012"/>
    </source>
</evidence>
<keyword evidence="6" id="KW-0067">ATP-binding</keyword>
<feature type="transmembrane region" description="Helical" evidence="10">
    <location>
        <begin position="223"/>
        <end position="242"/>
    </location>
</feature>
<proteinExistence type="predicted"/>
<keyword evidence="7 10" id="KW-1133">Transmembrane helix</keyword>
<dbReference type="EMBL" id="FOKA01000012">
    <property type="protein sequence ID" value="SFB27471.1"/>
    <property type="molecule type" value="Genomic_DNA"/>
</dbReference>
<keyword evidence="8 10" id="KW-0472">Membrane</keyword>
<dbReference type="InterPro" id="IPR003439">
    <property type="entry name" value="ABC_transporter-like_ATP-bd"/>
</dbReference>
<dbReference type="PROSITE" id="PS00211">
    <property type="entry name" value="ABC_TRANSPORTER_1"/>
    <property type="match status" value="1"/>
</dbReference>
<accession>A0A1I0ZPP9</accession>
<evidence type="ECO:0000256" key="8">
    <source>
        <dbReference type="ARBA" id="ARBA00023136"/>
    </source>
</evidence>
<dbReference type="Gene3D" id="1.20.1560.10">
    <property type="entry name" value="ABC transporter type 1, transmembrane domain"/>
    <property type="match status" value="1"/>
</dbReference>
<evidence type="ECO:0000256" key="10">
    <source>
        <dbReference type="SAM" id="Phobius"/>
    </source>
</evidence>
<dbReference type="GO" id="GO:0005524">
    <property type="term" value="F:ATP binding"/>
    <property type="evidence" value="ECO:0007669"/>
    <property type="project" value="UniProtKB-KW"/>
</dbReference>
<dbReference type="InterPro" id="IPR011527">
    <property type="entry name" value="ABC1_TM_dom"/>
</dbReference>
<feature type="transmembrane region" description="Helical" evidence="10">
    <location>
        <begin position="77"/>
        <end position="101"/>
    </location>
</feature>
<keyword evidence="5" id="KW-0547">Nucleotide-binding</keyword>
<sequence>MSDARARIDATPRYHLEPHVPPTPDRRSPAPHPPLTTAGAPADPAPTSAARRSHGLTGTTTRRAAAVVWRGMRAHPWLYVVAVGISAVFGVATVLVGRVLGVVTDRVVVPAAQGDAAARAQLPWAGVALLGVALLLALTVAGRRIYAGQGFAAIQADHRTGVTRQLVRLPMAWHRGRPAGQLLSHTSADVEAATAVFNPLPFALGVVVMIVVAAVGLVLTDPWLALAALVVLPLATGANVVFQRRMSPHVQDAQRLRAQVADVAHESIDGAALVKALGLREREVRRFSGRADALAGANVRAGLVRAWFDPVIELLPSVGTLLVLGVGATRVAAGAIGTGDVVGAAYLLTLLGTGVRSFGWVLGDLPRALVGYGRIADVLDATPPAAPGRRRWTPERGAAAVRMRDVRAGVETPDGPVEILHGLDLDVPAGRVVAVVGPTGAGKTTAVSLVAGLSHPTTGAVLLDGTDLREIAPADVSRHVAYVSQQTFVFEDTVRGNVTLADPGDPGAPDDAAVWDALRLARVDDVVRGLPAGLDTPLGERGANLSGGQRQRLALARALVRRPSVLVLDDATSAVDPQVERDVLTGLRERGGAGPTVLLVAYRMSSVLLADEVVHVRDGRVVGRGTHAELLARDPGYRELATAYEAESARRTREQDDDAGRPRATAGGRA</sequence>
<evidence type="ECO:0000256" key="7">
    <source>
        <dbReference type="ARBA" id="ARBA00022989"/>
    </source>
</evidence>
<evidence type="ECO:0000256" key="2">
    <source>
        <dbReference type="ARBA" id="ARBA00022448"/>
    </source>
</evidence>
<feature type="transmembrane region" description="Helical" evidence="10">
    <location>
        <begin position="121"/>
        <end position="141"/>
    </location>
</feature>
<dbReference type="PROSITE" id="PS50929">
    <property type="entry name" value="ABC_TM1F"/>
    <property type="match status" value="1"/>
</dbReference>
<evidence type="ECO:0000256" key="1">
    <source>
        <dbReference type="ARBA" id="ARBA00004651"/>
    </source>
</evidence>
<dbReference type="Proteomes" id="UP000199012">
    <property type="component" value="Unassembled WGS sequence"/>
</dbReference>
<feature type="compositionally biased region" description="Low complexity" evidence="9">
    <location>
        <begin position="35"/>
        <end position="50"/>
    </location>
</feature>
<dbReference type="PROSITE" id="PS50893">
    <property type="entry name" value="ABC_TRANSPORTER_2"/>
    <property type="match status" value="1"/>
</dbReference>
<gene>
    <name evidence="13" type="ORF">SAMN05421867_11232</name>
</gene>
<dbReference type="InterPro" id="IPR036640">
    <property type="entry name" value="ABC1_TM_sf"/>
</dbReference>
<keyword evidence="3" id="KW-1003">Cell membrane</keyword>
<feature type="transmembrane region" description="Helical" evidence="10">
    <location>
        <begin position="195"/>
        <end position="217"/>
    </location>
</feature>
<dbReference type="FunFam" id="3.40.50.300:FF:000854">
    <property type="entry name" value="Multidrug ABC transporter ATP-binding protein"/>
    <property type="match status" value="1"/>
</dbReference>
<dbReference type="PANTHER" id="PTHR24221">
    <property type="entry name" value="ATP-BINDING CASSETTE SUB-FAMILY B"/>
    <property type="match status" value="1"/>
</dbReference>
<feature type="domain" description="ABC transmembrane type-1" evidence="12">
    <location>
        <begin position="80"/>
        <end position="367"/>
    </location>
</feature>
<dbReference type="SUPFAM" id="SSF90123">
    <property type="entry name" value="ABC transporter transmembrane region"/>
    <property type="match status" value="1"/>
</dbReference>
<dbReference type="InterPro" id="IPR039421">
    <property type="entry name" value="Type_1_exporter"/>
</dbReference>
<feature type="region of interest" description="Disordered" evidence="9">
    <location>
        <begin position="644"/>
        <end position="670"/>
    </location>
</feature>
<dbReference type="InterPro" id="IPR003593">
    <property type="entry name" value="AAA+_ATPase"/>
</dbReference>
<dbReference type="InterPro" id="IPR017871">
    <property type="entry name" value="ABC_transporter-like_CS"/>
</dbReference>
<keyword evidence="14" id="KW-1185">Reference proteome</keyword>
<comment type="subcellular location">
    <subcellularLocation>
        <location evidence="1">Cell membrane</location>
        <topology evidence="1">Multi-pass membrane protein</topology>
    </subcellularLocation>
</comment>